<dbReference type="RefSeq" id="NP_052631.1">
    <property type="nucleotide sequence ID" value="NC_002128.1"/>
</dbReference>
<geneLocation type="plasmid" evidence="1">
    <name>pO157</name>
</geneLocation>
<dbReference type="EMBL" id="AP018692">
    <property type="protein sequence ID" value="BBE15759.1"/>
    <property type="molecule type" value="Genomic_DNA"/>
</dbReference>
<keyword evidence="1" id="KW-0614">Plasmid</keyword>
<reference evidence="1" key="1">
    <citation type="journal article" date="1998" name="DNA Res.">
        <title>Complete nucleotide sequences of 93-kb and 3.3-kb plasmids of an enterohemorrhagic Escherichia coli O157:H7 derived from Sakai.</title>
        <authorList>
            <person name="Makino K."/>
            <person name="Ishii K."/>
            <person name="Yasunaga T."/>
            <person name="Hattori M."/>
            <person name="Yokoyama K."/>
            <person name="Yutsudo C.H."/>
            <person name="Kubota Y."/>
            <person name="Yamaichi Y."/>
            <person name="Iida T."/>
            <person name="Yamamoto K."/>
            <person name="Honda T."/>
            <person name="Han C.G."/>
            <person name="Ohtsubo E."/>
            <person name="Kasamatsu M."/>
            <person name="Hayashi T."/>
            <person name="Kuhara S."/>
            <person name="Shinagawa H."/>
        </authorList>
    </citation>
    <scope>NUCLEOTIDE SEQUENCE</scope>
    <source>
        <strain evidence="1">Sakai</strain>
        <plasmid evidence="1">pO157</plasmid>
    </source>
</reference>
<organism evidence="1">
    <name type="scientific">Escherichia coli O157:H7 str. Sakai</name>
    <dbReference type="NCBI Taxonomy" id="386585"/>
    <lineage>
        <taxon>Bacteria</taxon>
        <taxon>Pseudomonadati</taxon>
        <taxon>Pseudomonadota</taxon>
        <taxon>Gammaproteobacteria</taxon>
        <taxon>Enterobacterales</taxon>
        <taxon>Enterobacteriaceae</taxon>
        <taxon>Escherichia</taxon>
    </lineage>
</organism>
<dbReference type="RefSeq" id="WP_010891290.1">
    <property type="nucleotide sequence ID" value="NC_002128.1"/>
</dbReference>
<dbReference type="AlphaFoldDB" id="A0A2Z6FAX2"/>
<accession>A0A2Z6FAX2</accession>
<name>A0A2Z6FAX2_ECO57</name>
<sequence length="109" mass="11801">MIPTQVLKSLSISRRGPVISTLSNPSARARERRVSSSVASVRDSVFFLLFFSDLRVGTKTPRRISATGCTVLLLFGVSVTSSPDDLSTSPNSFLMSEFSFSRKPPACGQ</sequence>
<proteinExistence type="predicted"/>
<evidence type="ECO:0000313" key="1">
    <source>
        <dbReference type="EMBL" id="BBE15759.1"/>
    </source>
</evidence>
<protein>
    <submittedName>
        <fullName evidence="1">Uncharacterized protein</fullName>
    </submittedName>
</protein>
<dbReference type="KEGG" id="ecs:pO157p25"/>
<reference evidence="1" key="2">
    <citation type="submission" date="2018-05" db="EMBL/GenBank/DDBJ databases">
        <authorList>
            <person name="Ogura Y."/>
            <person name="Kurokawa K."/>
            <person name="Hayashi T."/>
            <person name="Hattori M."/>
        </authorList>
    </citation>
    <scope>NUCLEOTIDE SEQUENCE</scope>
    <source>
        <strain evidence="1">Sakai</strain>
        <plasmid evidence="1">pO157</plasmid>
    </source>
</reference>
<gene>
    <name evidence="1" type="ORF">ECs_p26</name>
</gene>